<accession>A0AAE9I590</accession>
<reference evidence="3" key="3">
    <citation type="submission" date="2022-05" db="EMBL/GenBank/DDBJ databases">
        <authorList>
            <person name="Kunte H.-J."/>
        </authorList>
    </citation>
    <scope>NUCLEOTIDE SEQUENCE</scope>
    <source>
        <strain evidence="3">G5</strain>
    </source>
</reference>
<dbReference type="EMBL" id="CP097331">
    <property type="protein sequence ID" value="URF06953.1"/>
    <property type="molecule type" value="Genomic_DNA"/>
</dbReference>
<evidence type="ECO:0000313" key="2">
    <source>
        <dbReference type="EMBL" id="TSP12635.1"/>
    </source>
</evidence>
<dbReference type="AlphaFoldDB" id="A0AAE9I590"/>
<evidence type="ECO:0000313" key="5">
    <source>
        <dbReference type="Proteomes" id="UP001056132"/>
    </source>
</evidence>
<name>A0AAE9I590_9BURK</name>
<protein>
    <submittedName>
        <fullName evidence="3">Uncharacterized protein</fullName>
    </submittedName>
</protein>
<reference evidence="3" key="2">
    <citation type="journal article" date="2022" name="Microbiol. Resour. Announc.">
        <title>Genome Sequence of Cupriavidus campinensis Strain G5, a Member of a Bacterial Consortium Capable of Polyethylene Degradation.</title>
        <authorList>
            <person name="Schneider B."/>
            <person name="Pfeiffer F."/>
            <person name="Dyall-Smith M."/>
            <person name="Kunte H.J."/>
        </authorList>
    </citation>
    <scope>NUCLEOTIDE SEQUENCE</scope>
    <source>
        <strain evidence="3">G5</strain>
    </source>
</reference>
<feature type="region of interest" description="Disordered" evidence="1">
    <location>
        <begin position="43"/>
        <end position="64"/>
    </location>
</feature>
<organism evidence="3 5">
    <name type="scientific">Cupriavidus campinensis</name>
    <dbReference type="NCBI Taxonomy" id="151783"/>
    <lineage>
        <taxon>Bacteria</taxon>
        <taxon>Pseudomonadati</taxon>
        <taxon>Pseudomonadota</taxon>
        <taxon>Betaproteobacteria</taxon>
        <taxon>Burkholderiales</taxon>
        <taxon>Burkholderiaceae</taxon>
        <taxon>Cupriavidus</taxon>
    </lineage>
</organism>
<dbReference type="KEGG" id="ccam:M5D45_28240"/>
<dbReference type="RefSeq" id="WP_144197604.1">
    <property type="nucleotide sequence ID" value="NZ_CAJPVH010000002.1"/>
</dbReference>
<gene>
    <name evidence="2" type="ORF">FGG12_10445</name>
    <name evidence="3" type="ORF">M5D45_28240</name>
</gene>
<proteinExistence type="predicted"/>
<dbReference type="Proteomes" id="UP001056132">
    <property type="component" value="Chromosome 2"/>
</dbReference>
<dbReference type="EMBL" id="VCIZ01000005">
    <property type="protein sequence ID" value="TSP12635.1"/>
    <property type="molecule type" value="Genomic_DNA"/>
</dbReference>
<evidence type="ECO:0000313" key="4">
    <source>
        <dbReference type="Proteomes" id="UP000318943"/>
    </source>
</evidence>
<sequence length="64" mass="7264">MRTLVSFALLREGERKIFISQMNEFLLASPKIRQRIVAEWREHAEGHRKAPAGRAGDCNTSGLL</sequence>
<dbReference type="Proteomes" id="UP000318943">
    <property type="component" value="Unassembled WGS sequence"/>
</dbReference>
<reference evidence="2 4" key="1">
    <citation type="submission" date="2019-05" db="EMBL/GenBank/DDBJ databases">
        <title>Whole genome sequence analysis of Cupriavidus campinensis S14E4C strain.</title>
        <authorList>
            <person name="Abbaszade G."/>
            <person name="Szabo A."/>
            <person name="Toumi M."/>
            <person name="Toth E."/>
        </authorList>
    </citation>
    <scope>NUCLEOTIDE SEQUENCE [LARGE SCALE GENOMIC DNA]</scope>
    <source>
        <strain evidence="2 4">S14E4C</strain>
    </source>
</reference>
<keyword evidence="4" id="KW-1185">Reference proteome</keyword>
<evidence type="ECO:0000313" key="3">
    <source>
        <dbReference type="EMBL" id="URF06953.1"/>
    </source>
</evidence>
<evidence type="ECO:0000256" key="1">
    <source>
        <dbReference type="SAM" id="MobiDB-lite"/>
    </source>
</evidence>